<keyword evidence="3" id="KW-1185">Reference proteome</keyword>
<evidence type="ECO:0000256" key="1">
    <source>
        <dbReference type="SAM" id="Phobius"/>
    </source>
</evidence>
<accession>A0A850EPQ2</accession>
<dbReference type="RefSeq" id="WP_175372221.1">
    <property type="nucleotide sequence ID" value="NZ_JABWCS010000210.1"/>
</dbReference>
<keyword evidence="1" id="KW-1133">Transmembrane helix</keyword>
<name>A0A850EPQ2_9BACL</name>
<protein>
    <submittedName>
        <fullName evidence="2">Uncharacterized protein</fullName>
    </submittedName>
</protein>
<reference evidence="2" key="1">
    <citation type="submission" date="2020-06" db="EMBL/GenBank/DDBJ databases">
        <title>Paenibacillus sp. nov., isolated from soil.</title>
        <authorList>
            <person name="Seo Y.L."/>
        </authorList>
    </citation>
    <scope>NUCLEOTIDE SEQUENCE [LARGE SCALE GENOMIC DNA]</scope>
    <source>
        <strain evidence="2">JW14</strain>
    </source>
</reference>
<feature type="transmembrane region" description="Helical" evidence="1">
    <location>
        <begin position="14"/>
        <end position="33"/>
    </location>
</feature>
<evidence type="ECO:0000313" key="2">
    <source>
        <dbReference type="EMBL" id="NUU61720.1"/>
    </source>
</evidence>
<organism evidence="2 3">
    <name type="scientific">Paenibacillus agri</name>
    <dbReference type="NCBI Taxonomy" id="2744309"/>
    <lineage>
        <taxon>Bacteria</taxon>
        <taxon>Bacillati</taxon>
        <taxon>Bacillota</taxon>
        <taxon>Bacilli</taxon>
        <taxon>Bacillales</taxon>
        <taxon>Paenibacillaceae</taxon>
        <taxon>Paenibacillus</taxon>
    </lineage>
</organism>
<evidence type="ECO:0000313" key="3">
    <source>
        <dbReference type="Proteomes" id="UP000564806"/>
    </source>
</evidence>
<dbReference type="AlphaFoldDB" id="A0A850EPQ2"/>
<proteinExistence type="predicted"/>
<keyword evidence="1" id="KW-0472">Membrane</keyword>
<feature type="transmembrane region" description="Helical" evidence="1">
    <location>
        <begin position="39"/>
        <end position="61"/>
    </location>
</feature>
<dbReference type="Proteomes" id="UP000564806">
    <property type="component" value="Unassembled WGS sequence"/>
</dbReference>
<sequence>MNAKNVQKINEEKYQIGTFLFFSAMLCFSSAWLDPSDSGLRLGIKIGMGVLGAVGAVWGLYQYGKLRQKEKK</sequence>
<keyword evidence="1" id="KW-0812">Transmembrane</keyword>
<comment type="caution">
    <text evidence="2">The sequence shown here is derived from an EMBL/GenBank/DDBJ whole genome shotgun (WGS) entry which is preliminary data.</text>
</comment>
<gene>
    <name evidence="2" type="ORF">HPT30_15355</name>
</gene>
<dbReference type="EMBL" id="JABWCS010000210">
    <property type="protein sequence ID" value="NUU61720.1"/>
    <property type="molecule type" value="Genomic_DNA"/>
</dbReference>